<evidence type="ECO:0000256" key="1">
    <source>
        <dbReference type="ARBA" id="ARBA00008025"/>
    </source>
</evidence>
<keyword evidence="2" id="KW-0813">Transport</keyword>
<dbReference type="CDD" id="cd15843">
    <property type="entry name" value="R-SNARE"/>
    <property type="match status" value="1"/>
</dbReference>
<dbReference type="Gene3D" id="1.20.5.110">
    <property type="match status" value="1"/>
</dbReference>
<dbReference type="SUPFAM" id="SSF58038">
    <property type="entry name" value="SNARE fusion complex"/>
    <property type="match status" value="1"/>
</dbReference>
<dbReference type="Pfam" id="PF00957">
    <property type="entry name" value="Synaptobrevin"/>
    <property type="match status" value="1"/>
</dbReference>
<dbReference type="SMART" id="SM01270">
    <property type="entry name" value="Longin"/>
    <property type="match status" value="1"/>
</dbReference>
<evidence type="ECO:0000313" key="12">
    <source>
        <dbReference type="EMBL" id="EFC47120.1"/>
    </source>
</evidence>
<dbReference type="RefSeq" id="XP_002679864.1">
    <property type="nucleotide sequence ID" value="XM_002679818.1"/>
</dbReference>
<keyword evidence="5 9" id="KW-1133">Transmembrane helix</keyword>
<proteinExistence type="inferred from homology"/>
<dbReference type="PROSITE" id="PS50859">
    <property type="entry name" value="LONGIN"/>
    <property type="match status" value="1"/>
</dbReference>
<dbReference type="FunFam" id="1.20.5.110:FF:000004">
    <property type="entry name" value="Vesicle-associated membrane protein 7"/>
    <property type="match status" value="1"/>
</dbReference>
<dbReference type="GO" id="GO:0015031">
    <property type="term" value="P:protein transport"/>
    <property type="evidence" value="ECO:0007669"/>
    <property type="project" value="UniProtKB-KW"/>
</dbReference>
<dbReference type="PRINTS" id="PR00219">
    <property type="entry name" value="SYNAPTOBREVN"/>
</dbReference>
<evidence type="ECO:0000256" key="3">
    <source>
        <dbReference type="ARBA" id="ARBA00022692"/>
    </source>
</evidence>
<protein>
    <submittedName>
        <fullName evidence="12">Predicted protein</fullName>
    </submittedName>
</protein>
<dbReference type="FunCoup" id="D2V858">
    <property type="interactions" value="164"/>
</dbReference>
<name>D2V858_NAEGR</name>
<dbReference type="KEGG" id="ngr:NAEGRDRAFT_4072"/>
<feature type="non-terminal residue" evidence="12">
    <location>
        <position position="219"/>
    </location>
</feature>
<keyword evidence="4" id="KW-0653">Protein transport</keyword>
<dbReference type="VEuPathDB" id="AmoebaDB:NAEGRDRAFT_4072"/>
<dbReference type="GO" id="GO:0016020">
    <property type="term" value="C:membrane"/>
    <property type="evidence" value="ECO:0007669"/>
    <property type="project" value="InterPro"/>
</dbReference>
<dbReference type="AlphaFoldDB" id="D2V858"/>
<comment type="similarity">
    <text evidence="1">Belongs to the synaptobrevin family.</text>
</comment>
<dbReference type="OMA" id="NTKLMIM"/>
<dbReference type="EMBL" id="GG738856">
    <property type="protein sequence ID" value="EFC47120.1"/>
    <property type="molecule type" value="Genomic_DNA"/>
</dbReference>
<keyword evidence="8" id="KW-0175">Coiled coil</keyword>
<keyword evidence="13" id="KW-1185">Reference proteome</keyword>
<organism evidence="13">
    <name type="scientific">Naegleria gruberi</name>
    <name type="common">Amoeba</name>
    <dbReference type="NCBI Taxonomy" id="5762"/>
    <lineage>
        <taxon>Eukaryota</taxon>
        <taxon>Discoba</taxon>
        <taxon>Heterolobosea</taxon>
        <taxon>Tetramitia</taxon>
        <taxon>Eutetramitia</taxon>
        <taxon>Vahlkampfiidae</taxon>
        <taxon>Naegleria</taxon>
    </lineage>
</organism>
<evidence type="ECO:0000256" key="7">
    <source>
        <dbReference type="ARBA" id="ARBA00046280"/>
    </source>
</evidence>
<evidence type="ECO:0000256" key="9">
    <source>
        <dbReference type="SAM" id="Phobius"/>
    </source>
</evidence>
<dbReference type="Proteomes" id="UP000006671">
    <property type="component" value="Unassembled WGS sequence"/>
</dbReference>
<dbReference type="CDD" id="cd14824">
    <property type="entry name" value="Longin"/>
    <property type="match status" value="1"/>
</dbReference>
<dbReference type="InterPro" id="IPR011012">
    <property type="entry name" value="Longin-like_dom_sf"/>
</dbReference>
<dbReference type="InterPro" id="IPR010908">
    <property type="entry name" value="Longin_dom"/>
</dbReference>
<dbReference type="PANTHER" id="PTHR21136:SF168">
    <property type="entry name" value="VESICLE-ASSOCIATED MEMBRANE PROTEIN 9"/>
    <property type="match status" value="1"/>
</dbReference>
<evidence type="ECO:0000313" key="13">
    <source>
        <dbReference type="Proteomes" id="UP000006671"/>
    </source>
</evidence>
<dbReference type="GO" id="GO:0012505">
    <property type="term" value="C:endomembrane system"/>
    <property type="evidence" value="ECO:0007669"/>
    <property type="project" value="UniProtKB-SubCell"/>
</dbReference>
<feature type="domain" description="Longin" evidence="10">
    <location>
        <begin position="5"/>
        <end position="112"/>
    </location>
</feature>
<dbReference type="GeneID" id="8861166"/>
<sequence length="219" mass="25362">IIYSLVARGATILCEYTESKGNFQQISKQILEKIPSNKSTKVSYVYDQYMFHIMVVGEYGLIFFCMSGKDFGSRIPFNFLDDVKERFLSSYPGEQSKRIQPNGLNREFGQILKQQTKFFNNPRQNDRIQKVKGQINEVKDIMIDNIDKVLARGEKIDILVNRTGDLVESAELYKTKSKKLKNNMLKRNIIIVSVIAIIILIVIFLIIWFSCGFPSFYRC</sequence>
<dbReference type="Gene3D" id="3.30.450.50">
    <property type="entry name" value="Longin domain"/>
    <property type="match status" value="1"/>
</dbReference>
<keyword evidence="6 9" id="KW-0472">Membrane</keyword>
<evidence type="ECO:0000256" key="8">
    <source>
        <dbReference type="PROSITE-ProRule" id="PRU00290"/>
    </source>
</evidence>
<evidence type="ECO:0000259" key="10">
    <source>
        <dbReference type="PROSITE" id="PS50859"/>
    </source>
</evidence>
<feature type="non-terminal residue" evidence="12">
    <location>
        <position position="1"/>
    </location>
</feature>
<dbReference type="PROSITE" id="PS50892">
    <property type="entry name" value="V_SNARE"/>
    <property type="match status" value="1"/>
</dbReference>
<dbReference type="Pfam" id="PF13774">
    <property type="entry name" value="Longin"/>
    <property type="match status" value="1"/>
</dbReference>
<dbReference type="PANTHER" id="PTHR21136">
    <property type="entry name" value="SNARE PROTEINS"/>
    <property type="match status" value="1"/>
</dbReference>
<dbReference type="FunFam" id="3.30.450.50:FF:000015">
    <property type="entry name" value="Synaptobrevin 2 isoform 1"/>
    <property type="match status" value="1"/>
</dbReference>
<feature type="domain" description="V-SNARE coiled-coil homology" evidence="11">
    <location>
        <begin position="127"/>
        <end position="187"/>
    </location>
</feature>
<dbReference type="GO" id="GO:0005737">
    <property type="term" value="C:cytoplasm"/>
    <property type="evidence" value="ECO:0007669"/>
    <property type="project" value="UniProtKB-ARBA"/>
</dbReference>
<dbReference type="InterPro" id="IPR051097">
    <property type="entry name" value="Synaptobrevin-like_transport"/>
</dbReference>
<evidence type="ECO:0000256" key="5">
    <source>
        <dbReference type="ARBA" id="ARBA00022989"/>
    </source>
</evidence>
<evidence type="ECO:0000256" key="4">
    <source>
        <dbReference type="ARBA" id="ARBA00022927"/>
    </source>
</evidence>
<dbReference type="InterPro" id="IPR042855">
    <property type="entry name" value="V_SNARE_CC"/>
</dbReference>
<comment type="subcellular location">
    <subcellularLocation>
        <location evidence="7">Endomembrane system</location>
        <topology evidence="7">Single-pass type IV membrane protein</topology>
    </subcellularLocation>
</comment>
<keyword evidence="3 9" id="KW-0812">Transmembrane</keyword>
<dbReference type="SUPFAM" id="SSF64356">
    <property type="entry name" value="SNARE-like"/>
    <property type="match status" value="1"/>
</dbReference>
<evidence type="ECO:0000256" key="2">
    <source>
        <dbReference type="ARBA" id="ARBA00022448"/>
    </source>
</evidence>
<evidence type="ECO:0000256" key="6">
    <source>
        <dbReference type="ARBA" id="ARBA00023136"/>
    </source>
</evidence>
<dbReference type="eggNOG" id="KOG0859">
    <property type="taxonomic scope" value="Eukaryota"/>
</dbReference>
<dbReference type="STRING" id="5762.D2V858"/>
<feature type="transmembrane region" description="Helical" evidence="9">
    <location>
        <begin position="188"/>
        <end position="209"/>
    </location>
</feature>
<dbReference type="InterPro" id="IPR001388">
    <property type="entry name" value="Synaptobrevin-like"/>
</dbReference>
<dbReference type="InParanoid" id="D2V858"/>
<evidence type="ECO:0000259" key="11">
    <source>
        <dbReference type="PROSITE" id="PS50892"/>
    </source>
</evidence>
<dbReference type="OrthoDB" id="248747at2759"/>
<gene>
    <name evidence="12" type="ORF">NAEGRDRAFT_4072</name>
</gene>
<reference evidence="12 13" key="1">
    <citation type="journal article" date="2010" name="Cell">
        <title>The genome of Naegleria gruberi illuminates early eukaryotic versatility.</title>
        <authorList>
            <person name="Fritz-Laylin L.K."/>
            <person name="Prochnik S.E."/>
            <person name="Ginger M.L."/>
            <person name="Dacks J.B."/>
            <person name="Carpenter M.L."/>
            <person name="Field M.C."/>
            <person name="Kuo A."/>
            <person name="Paredez A."/>
            <person name="Chapman J."/>
            <person name="Pham J."/>
            <person name="Shu S."/>
            <person name="Neupane R."/>
            <person name="Cipriano M."/>
            <person name="Mancuso J."/>
            <person name="Tu H."/>
            <person name="Salamov A."/>
            <person name="Lindquist E."/>
            <person name="Shapiro H."/>
            <person name="Lucas S."/>
            <person name="Grigoriev I.V."/>
            <person name="Cande W.Z."/>
            <person name="Fulton C."/>
            <person name="Rokhsar D.S."/>
            <person name="Dawson S.C."/>
        </authorList>
    </citation>
    <scope>NUCLEOTIDE SEQUENCE [LARGE SCALE GENOMIC DNA]</scope>
    <source>
        <strain evidence="12 13">NEG-M</strain>
    </source>
</reference>
<dbReference type="GO" id="GO:0016192">
    <property type="term" value="P:vesicle-mediated transport"/>
    <property type="evidence" value="ECO:0007669"/>
    <property type="project" value="InterPro"/>
</dbReference>
<accession>D2V858</accession>